<sequence>MGKLSHACLPNSNPLSKGSGTADRPTRTEAAVPVQPPVYISKTPTIAPRAHTPNVLGYVVYHAVF</sequence>
<accession>A0A0D7BFW5</accession>
<evidence type="ECO:0000313" key="2">
    <source>
        <dbReference type="EMBL" id="KIY69397.1"/>
    </source>
</evidence>
<dbReference type="Proteomes" id="UP000054007">
    <property type="component" value="Unassembled WGS sequence"/>
</dbReference>
<feature type="region of interest" description="Disordered" evidence="1">
    <location>
        <begin position="1"/>
        <end position="35"/>
    </location>
</feature>
<name>A0A0D7BFW5_9AGAR</name>
<dbReference type="EMBL" id="KN880484">
    <property type="protein sequence ID" value="KIY69397.1"/>
    <property type="molecule type" value="Genomic_DNA"/>
</dbReference>
<gene>
    <name evidence="2" type="ORF">CYLTODRAFT_227828</name>
</gene>
<proteinExistence type="predicted"/>
<feature type="compositionally biased region" description="Polar residues" evidence="1">
    <location>
        <begin position="10"/>
        <end position="19"/>
    </location>
</feature>
<keyword evidence="3" id="KW-1185">Reference proteome</keyword>
<reference evidence="2 3" key="1">
    <citation type="journal article" date="2015" name="Fungal Genet. Biol.">
        <title>Evolution of novel wood decay mechanisms in Agaricales revealed by the genome sequences of Fistulina hepatica and Cylindrobasidium torrendii.</title>
        <authorList>
            <person name="Floudas D."/>
            <person name="Held B.W."/>
            <person name="Riley R."/>
            <person name="Nagy L.G."/>
            <person name="Koehler G."/>
            <person name="Ransdell A.S."/>
            <person name="Younus H."/>
            <person name="Chow J."/>
            <person name="Chiniquy J."/>
            <person name="Lipzen A."/>
            <person name="Tritt A."/>
            <person name="Sun H."/>
            <person name="Haridas S."/>
            <person name="LaButti K."/>
            <person name="Ohm R.A."/>
            <person name="Kues U."/>
            <person name="Blanchette R.A."/>
            <person name="Grigoriev I.V."/>
            <person name="Minto R.E."/>
            <person name="Hibbett D.S."/>
        </authorList>
    </citation>
    <scope>NUCLEOTIDE SEQUENCE [LARGE SCALE GENOMIC DNA]</scope>
    <source>
        <strain evidence="2 3">FP15055 ss-10</strain>
    </source>
</reference>
<evidence type="ECO:0000256" key="1">
    <source>
        <dbReference type="SAM" id="MobiDB-lite"/>
    </source>
</evidence>
<protein>
    <submittedName>
        <fullName evidence="2">Uncharacterized protein</fullName>
    </submittedName>
</protein>
<organism evidence="2 3">
    <name type="scientific">Cylindrobasidium torrendii FP15055 ss-10</name>
    <dbReference type="NCBI Taxonomy" id="1314674"/>
    <lineage>
        <taxon>Eukaryota</taxon>
        <taxon>Fungi</taxon>
        <taxon>Dikarya</taxon>
        <taxon>Basidiomycota</taxon>
        <taxon>Agaricomycotina</taxon>
        <taxon>Agaricomycetes</taxon>
        <taxon>Agaricomycetidae</taxon>
        <taxon>Agaricales</taxon>
        <taxon>Marasmiineae</taxon>
        <taxon>Physalacriaceae</taxon>
        <taxon>Cylindrobasidium</taxon>
    </lineage>
</organism>
<dbReference type="AlphaFoldDB" id="A0A0D7BFW5"/>
<evidence type="ECO:0000313" key="3">
    <source>
        <dbReference type="Proteomes" id="UP000054007"/>
    </source>
</evidence>